<dbReference type="OrthoDB" id="9814255at2"/>
<evidence type="ECO:0000256" key="4">
    <source>
        <dbReference type="ARBA" id="ARBA00022676"/>
    </source>
</evidence>
<evidence type="ECO:0000256" key="3">
    <source>
        <dbReference type="ARBA" id="ARBA00004991"/>
    </source>
</evidence>
<dbReference type="InterPro" id="IPR017835">
    <property type="entry name" value="Hopen-assoc_HpnI"/>
</dbReference>
<evidence type="ECO:0000313" key="11">
    <source>
        <dbReference type="Proteomes" id="UP000253606"/>
    </source>
</evidence>
<dbReference type="SUPFAM" id="SSF53448">
    <property type="entry name" value="Nucleotide-diphospho-sugar transferases"/>
    <property type="match status" value="1"/>
</dbReference>
<dbReference type="AlphaFoldDB" id="A0A2Z5FUW6"/>
<name>A0A2Z5FUW6_9BACT</name>
<comment type="pathway">
    <text evidence="3">Sphingolipid metabolism.</text>
</comment>
<evidence type="ECO:0000313" key="10">
    <source>
        <dbReference type="EMBL" id="AXC10542.1"/>
    </source>
</evidence>
<dbReference type="Proteomes" id="UP000253606">
    <property type="component" value="Chromosome"/>
</dbReference>
<evidence type="ECO:0000256" key="8">
    <source>
        <dbReference type="ARBA" id="ARBA00023136"/>
    </source>
</evidence>
<dbReference type="GO" id="GO:0008120">
    <property type="term" value="F:ceramide glucosyltransferase activity"/>
    <property type="evidence" value="ECO:0007669"/>
    <property type="project" value="TreeGrafter"/>
</dbReference>
<accession>A0A2Z5FUW6</accession>
<dbReference type="GO" id="GO:0016020">
    <property type="term" value="C:membrane"/>
    <property type="evidence" value="ECO:0007669"/>
    <property type="project" value="UniProtKB-SubCell"/>
</dbReference>
<evidence type="ECO:0000256" key="9">
    <source>
        <dbReference type="SAM" id="Phobius"/>
    </source>
</evidence>
<dbReference type="KEGG" id="abas:ACPOL_1194"/>
<keyword evidence="4" id="KW-0328">Glycosyltransferase</keyword>
<evidence type="ECO:0000256" key="1">
    <source>
        <dbReference type="ARBA" id="ARBA00004141"/>
    </source>
</evidence>
<dbReference type="RefSeq" id="WP_114206155.1">
    <property type="nucleotide sequence ID" value="NZ_CP030840.1"/>
</dbReference>
<dbReference type="InterPro" id="IPR025993">
    <property type="entry name" value="Ceramide_glucosylTrfase"/>
</dbReference>
<dbReference type="Gene3D" id="3.90.550.10">
    <property type="entry name" value="Spore Coat Polysaccharide Biosynthesis Protein SpsA, Chain A"/>
    <property type="match status" value="1"/>
</dbReference>
<feature type="transmembrane region" description="Helical" evidence="9">
    <location>
        <begin position="6"/>
        <end position="28"/>
    </location>
</feature>
<dbReference type="CDD" id="cd02520">
    <property type="entry name" value="Glucosylceramide_synthase"/>
    <property type="match status" value="1"/>
</dbReference>
<proteinExistence type="predicted"/>
<keyword evidence="8 9" id="KW-0472">Membrane</keyword>
<keyword evidence="5 10" id="KW-0808">Transferase</keyword>
<evidence type="ECO:0000256" key="5">
    <source>
        <dbReference type="ARBA" id="ARBA00022679"/>
    </source>
</evidence>
<dbReference type="Pfam" id="PF13506">
    <property type="entry name" value="Glyco_transf_21"/>
    <property type="match status" value="1"/>
</dbReference>
<feature type="transmembrane region" description="Helical" evidence="9">
    <location>
        <begin position="318"/>
        <end position="337"/>
    </location>
</feature>
<dbReference type="InterPro" id="IPR029044">
    <property type="entry name" value="Nucleotide-diphossugar_trans"/>
</dbReference>
<keyword evidence="6 9" id="KW-0812">Transmembrane</keyword>
<evidence type="ECO:0000256" key="7">
    <source>
        <dbReference type="ARBA" id="ARBA00022989"/>
    </source>
</evidence>
<reference evidence="10 11" key="1">
    <citation type="journal article" date="2018" name="Front. Microbiol.">
        <title>Hydrolytic Capabilities as a Key to Environmental Success: Chitinolytic and Cellulolytic Acidobacteria From Acidic Sub-arctic Soils and Boreal Peatlands.</title>
        <authorList>
            <person name="Belova S.E."/>
            <person name="Ravin N.V."/>
            <person name="Pankratov T.A."/>
            <person name="Rakitin A.L."/>
            <person name="Ivanova A.A."/>
            <person name="Beletsky A.V."/>
            <person name="Mardanov A.V."/>
            <person name="Sinninghe Damste J.S."/>
            <person name="Dedysh S.N."/>
        </authorList>
    </citation>
    <scope>NUCLEOTIDE SEQUENCE [LARGE SCALE GENOMIC DNA]</scope>
    <source>
        <strain evidence="10 11">SBC82</strain>
    </source>
</reference>
<feature type="transmembrane region" description="Helical" evidence="9">
    <location>
        <begin position="289"/>
        <end position="306"/>
    </location>
</feature>
<dbReference type="NCBIfam" id="TIGR03472">
    <property type="entry name" value="HpnI"/>
    <property type="match status" value="1"/>
</dbReference>
<sequence length="410" mass="44842">MPALSTLVSFLTTLLAFAGCGFSVLAIWSARAFVRAARKPLPDFYPPVSILKPVKGLDPEMYASFASHCHQNYPGQYELLFAIGSSDDPAIAAVEQLQRDFPDRSIRLVFCPETLGTNGKVSSLVQTLPEARFGHILISDSDILVSPNYLRNIMANFKDPSQNGRPVGMVTALYRGKAHRTLGSRMEALGIATDFAPNVLTARYLEKGIRFGLGSTLAVSREALNAVGGLLPLADCVADDYQLGARIATQGFEIKLSRETVETSVPAYRFREFWAHQMRWSRTVRDARPGGYFGTVFTFGLAWAILNVATSGASVESFALLSIALAARVSVALLIGGELLQDRQVVRDLWLLPARDLVALAVWAWSYAGNTVEWRGQEFVIRGGKMTRVMTDVDSFPGESSRPSARVKAE</sequence>
<protein>
    <submittedName>
        <fullName evidence="10">Ceramide glucosyltransferase</fullName>
    </submittedName>
</protein>
<gene>
    <name evidence="10" type="ORF">ACPOL_1194</name>
</gene>
<evidence type="ECO:0000256" key="2">
    <source>
        <dbReference type="ARBA" id="ARBA00004760"/>
    </source>
</evidence>
<evidence type="ECO:0000256" key="6">
    <source>
        <dbReference type="ARBA" id="ARBA00022692"/>
    </source>
</evidence>
<keyword evidence="11" id="KW-1185">Reference proteome</keyword>
<keyword evidence="7 9" id="KW-1133">Transmembrane helix</keyword>
<dbReference type="EMBL" id="CP030840">
    <property type="protein sequence ID" value="AXC10542.1"/>
    <property type="molecule type" value="Genomic_DNA"/>
</dbReference>
<dbReference type="PANTHER" id="PTHR12726:SF0">
    <property type="entry name" value="CERAMIDE GLUCOSYLTRANSFERASE"/>
    <property type="match status" value="1"/>
</dbReference>
<comment type="subcellular location">
    <subcellularLocation>
        <location evidence="1">Membrane</location>
        <topology evidence="1">Multi-pass membrane protein</topology>
    </subcellularLocation>
</comment>
<dbReference type="PANTHER" id="PTHR12726">
    <property type="entry name" value="CERAMIDE GLUCOSYLTRANSFERASE"/>
    <property type="match status" value="1"/>
</dbReference>
<organism evidence="10 11">
    <name type="scientific">Acidisarcina polymorpha</name>
    <dbReference type="NCBI Taxonomy" id="2211140"/>
    <lineage>
        <taxon>Bacteria</taxon>
        <taxon>Pseudomonadati</taxon>
        <taxon>Acidobacteriota</taxon>
        <taxon>Terriglobia</taxon>
        <taxon>Terriglobales</taxon>
        <taxon>Acidobacteriaceae</taxon>
        <taxon>Acidisarcina</taxon>
    </lineage>
</organism>
<dbReference type="GO" id="GO:0006679">
    <property type="term" value="P:glucosylceramide biosynthetic process"/>
    <property type="evidence" value="ECO:0007669"/>
    <property type="project" value="TreeGrafter"/>
</dbReference>
<comment type="pathway">
    <text evidence="2">Lipid metabolism; sphingolipid metabolism.</text>
</comment>